<name>A0A5S9F4C0_UABAM</name>
<gene>
    <name evidence="1" type="ORF">UABAM_02789</name>
</gene>
<dbReference type="EMBL" id="AP019860">
    <property type="protein sequence ID" value="BBM84429.1"/>
    <property type="molecule type" value="Genomic_DNA"/>
</dbReference>
<dbReference type="AlphaFoldDB" id="A0A5S9F4C0"/>
<evidence type="ECO:0000313" key="2">
    <source>
        <dbReference type="Proteomes" id="UP000326354"/>
    </source>
</evidence>
<dbReference type="Proteomes" id="UP000326354">
    <property type="component" value="Chromosome"/>
</dbReference>
<keyword evidence="2" id="KW-1185">Reference proteome</keyword>
<dbReference type="RefSeq" id="WP_151968585.1">
    <property type="nucleotide sequence ID" value="NZ_AP019860.1"/>
</dbReference>
<sequence>MINKLSKILKTLLTDFKRTPKTMKMLLPVILFFSVLVTSCMSLSPSANYVDRQVENAEEIFPVVSRLIDSASQEQIATAANIQTQNEEIINHYKDALKKRLETWLYLMKKEKQLLQKGE</sequence>
<evidence type="ECO:0000313" key="1">
    <source>
        <dbReference type="EMBL" id="BBM84429.1"/>
    </source>
</evidence>
<reference evidence="1 2" key="1">
    <citation type="submission" date="2019-08" db="EMBL/GenBank/DDBJ databases">
        <title>Complete genome sequence of Candidatus Uab amorphum.</title>
        <authorList>
            <person name="Shiratori T."/>
            <person name="Suzuki S."/>
            <person name="Kakizawa Y."/>
            <person name="Ishida K."/>
        </authorList>
    </citation>
    <scope>NUCLEOTIDE SEQUENCE [LARGE SCALE GENOMIC DNA]</scope>
    <source>
        <strain evidence="1 2">SRT547</strain>
    </source>
</reference>
<proteinExistence type="predicted"/>
<protein>
    <submittedName>
        <fullName evidence="1">Uncharacterized protein</fullName>
    </submittedName>
</protein>
<dbReference type="KEGG" id="uam:UABAM_02789"/>
<accession>A0A5S9F4C0</accession>
<organism evidence="1 2">
    <name type="scientific">Uabimicrobium amorphum</name>
    <dbReference type="NCBI Taxonomy" id="2596890"/>
    <lineage>
        <taxon>Bacteria</taxon>
        <taxon>Pseudomonadati</taxon>
        <taxon>Planctomycetota</taxon>
        <taxon>Candidatus Uabimicrobiia</taxon>
        <taxon>Candidatus Uabimicrobiales</taxon>
        <taxon>Candidatus Uabimicrobiaceae</taxon>
        <taxon>Candidatus Uabimicrobium</taxon>
    </lineage>
</organism>